<accession>A0A6P8HPT9</accession>
<dbReference type="OrthoDB" id="5952407at2759"/>
<reference evidence="2" key="1">
    <citation type="submission" date="2025-08" db="UniProtKB">
        <authorList>
            <consortium name="RefSeq"/>
        </authorList>
    </citation>
    <scope>IDENTIFICATION</scope>
    <source>
        <tissue evidence="2">Tentacle</tissue>
    </source>
</reference>
<dbReference type="Gene3D" id="3.90.550.10">
    <property type="entry name" value="Spore Coat Polysaccharide Biosynthesis Protein SpsA, Chain A"/>
    <property type="match status" value="1"/>
</dbReference>
<protein>
    <submittedName>
        <fullName evidence="2">Uncharacterized protein LOC116294207 isoform X1</fullName>
    </submittedName>
</protein>
<gene>
    <name evidence="2" type="primary">LOC116294207</name>
</gene>
<evidence type="ECO:0000313" key="2">
    <source>
        <dbReference type="RefSeq" id="XP_031557616.1"/>
    </source>
</evidence>
<proteinExistence type="predicted"/>
<dbReference type="KEGG" id="aten:116294207"/>
<keyword evidence="1" id="KW-1185">Reference proteome</keyword>
<evidence type="ECO:0000313" key="1">
    <source>
        <dbReference type="Proteomes" id="UP000515163"/>
    </source>
</evidence>
<dbReference type="InterPro" id="IPR029044">
    <property type="entry name" value="Nucleotide-diphossugar_trans"/>
</dbReference>
<dbReference type="SUPFAM" id="SSF53448">
    <property type="entry name" value="Nucleotide-diphospho-sugar transferases"/>
    <property type="match status" value="1"/>
</dbReference>
<sequence length="290" mass="33367">MRQDSHAPGFVMCIDGDLRGTDGFVYRMCLGLHKGFSYLVPLYWRYKYEGRATNHLMFPLFTAISRKVVRQPIGGEFAFDRKMLARFTEVHRWSRSWREFGIDIGMTFTAGTSEDVIDQVVLPRKIDYVGQDARIQISAMFLQVGRSLFNGLLDFIESNETLEIKEVTTVPVVDIETVNHNNLKVELSDSAEVIGALVKFLNLFTSPAFQTNKDILGDFCYRIQDVYSDDVTSPAFQTNKDILGDFCYRIQDVYSEFEKHGIQGSILYDLRNEAKNDERQMENVVKRIQC</sequence>
<dbReference type="GeneID" id="116294207"/>
<dbReference type="InParanoid" id="A0A6P8HPT9"/>
<organism evidence="1 2">
    <name type="scientific">Actinia tenebrosa</name>
    <name type="common">Australian red waratah sea anemone</name>
    <dbReference type="NCBI Taxonomy" id="6105"/>
    <lineage>
        <taxon>Eukaryota</taxon>
        <taxon>Metazoa</taxon>
        <taxon>Cnidaria</taxon>
        <taxon>Anthozoa</taxon>
        <taxon>Hexacorallia</taxon>
        <taxon>Actiniaria</taxon>
        <taxon>Actiniidae</taxon>
        <taxon>Actinia</taxon>
    </lineage>
</organism>
<name>A0A6P8HPT9_ACTTE</name>
<dbReference type="AlphaFoldDB" id="A0A6P8HPT9"/>
<dbReference type="RefSeq" id="XP_031557616.1">
    <property type="nucleotide sequence ID" value="XM_031701756.1"/>
</dbReference>
<dbReference type="Proteomes" id="UP000515163">
    <property type="component" value="Unplaced"/>
</dbReference>